<dbReference type="InterPro" id="IPR000242">
    <property type="entry name" value="PTP_cat"/>
</dbReference>
<dbReference type="PROSITE" id="PS00383">
    <property type="entry name" value="TYR_PHOSPHATASE_1"/>
    <property type="match status" value="1"/>
</dbReference>
<dbReference type="SUPFAM" id="SSF52799">
    <property type="entry name" value="(Phosphotyrosine protein) phosphatases II"/>
    <property type="match status" value="1"/>
</dbReference>
<dbReference type="PRINTS" id="PR00700">
    <property type="entry name" value="PRTYPHPHTASE"/>
</dbReference>
<feature type="domain" description="Tyrosine specific protein phosphatases" evidence="5">
    <location>
        <begin position="167"/>
        <end position="234"/>
    </location>
</feature>
<dbReference type="Gene3D" id="3.90.190.10">
    <property type="entry name" value="Protein tyrosine phosphatase superfamily"/>
    <property type="match status" value="1"/>
</dbReference>
<reference evidence="8" key="1">
    <citation type="submission" date="2012-12" db="EMBL/GenBank/DDBJ databases">
        <authorList>
            <person name="Hellsten U."/>
            <person name="Grimwood J."/>
            <person name="Chapman J.A."/>
            <person name="Shapiro H."/>
            <person name="Aerts A."/>
            <person name="Otillar R.P."/>
            <person name="Terry A.Y."/>
            <person name="Boore J.L."/>
            <person name="Simakov O."/>
            <person name="Marletaz F."/>
            <person name="Cho S.-J."/>
            <person name="Edsinger-Gonzales E."/>
            <person name="Havlak P."/>
            <person name="Kuo D.-H."/>
            <person name="Larsson T."/>
            <person name="Lv J."/>
            <person name="Arendt D."/>
            <person name="Savage R."/>
            <person name="Osoegawa K."/>
            <person name="de Jong P."/>
            <person name="Lindberg D.R."/>
            <person name="Seaver E.C."/>
            <person name="Weisblat D.A."/>
            <person name="Putnam N.H."/>
            <person name="Grigoriev I.V."/>
            <person name="Rokhsar D.S."/>
        </authorList>
    </citation>
    <scope>NUCLEOTIDE SEQUENCE</scope>
    <source>
        <strain evidence="8">I ESC-2004</strain>
    </source>
</reference>
<dbReference type="InterPro" id="IPR016130">
    <property type="entry name" value="Tyr_Pase_AS"/>
</dbReference>
<keyword evidence="2" id="KW-0904">Protein phosphatase</keyword>
<dbReference type="FunFam" id="3.90.190.10:FF:000157">
    <property type="entry name" value="Protein-tyrosine phosphatase"/>
    <property type="match status" value="1"/>
</dbReference>
<dbReference type="Pfam" id="PF00782">
    <property type="entry name" value="DSPc"/>
    <property type="match status" value="1"/>
</dbReference>
<dbReference type="PROSITE" id="PS50055">
    <property type="entry name" value="TYR_PHOSPHATASE_PTP"/>
    <property type="match status" value="1"/>
</dbReference>
<gene>
    <name evidence="6" type="ORF">CAPTEDRAFT_229133</name>
</gene>
<name>R7VFV8_CAPTE</name>
<evidence type="ECO:0000313" key="7">
    <source>
        <dbReference type="EnsemblMetazoa" id="CapteP229133"/>
    </source>
</evidence>
<feature type="domain" description="Tyrosine-protein phosphatase" evidence="3">
    <location>
        <begin position="81"/>
        <end position="248"/>
    </location>
</feature>
<keyword evidence="1" id="KW-0378">Hydrolase</keyword>
<reference evidence="6 8" key="2">
    <citation type="journal article" date="2013" name="Nature">
        <title>Insights into bilaterian evolution from three spiralian genomes.</title>
        <authorList>
            <person name="Simakov O."/>
            <person name="Marletaz F."/>
            <person name="Cho S.J."/>
            <person name="Edsinger-Gonzales E."/>
            <person name="Havlak P."/>
            <person name="Hellsten U."/>
            <person name="Kuo D.H."/>
            <person name="Larsson T."/>
            <person name="Lv J."/>
            <person name="Arendt D."/>
            <person name="Savage R."/>
            <person name="Osoegawa K."/>
            <person name="de Jong P."/>
            <person name="Grimwood J."/>
            <person name="Chapman J.A."/>
            <person name="Shapiro H."/>
            <person name="Aerts A."/>
            <person name="Otillar R.P."/>
            <person name="Terry A.Y."/>
            <person name="Boore J.L."/>
            <person name="Grigoriev I.V."/>
            <person name="Lindberg D.R."/>
            <person name="Seaver E.C."/>
            <person name="Weisblat D.A."/>
            <person name="Putnam N.H."/>
            <person name="Rokhsar D.S."/>
        </authorList>
    </citation>
    <scope>NUCLEOTIDE SEQUENCE</scope>
    <source>
        <strain evidence="6 8">I ESC-2004</strain>
    </source>
</reference>
<protein>
    <recommendedName>
        <fullName evidence="9">Tyrosine specific protein phosphatases domain-containing protein</fullName>
    </recommendedName>
</protein>
<dbReference type="EMBL" id="AMQN01003987">
    <property type="status" value="NOT_ANNOTATED_CDS"/>
    <property type="molecule type" value="Genomic_DNA"/>
</dbReference>
<dbReference type="STRING" id="283909.R7VFV8"/>
<dbReference type="PROSITE" id="PS50054">
    <property type="entry name" value="TYR_PHOSPHATASE_DUAL"/>
    <property type="match status" value="1"/>
</dbReference>
<organism evidence="6">
    <name type="scientific">Capitella teleta</name>
    <name type="common">Polychaete worm</name>
    <dbReference type="NCBI Taxonomy" id="283909"/>
    <lineage>
        <taxon>Eukaryota</taxon>
        <taxon>Metazoa</taxon>
        <taxon>Spiralia</taxon>
        <taxon>Lophotrochozoa</taxon>
        <taxon>Annelida</taxon>
        <taxon>Polychaeta</taxon>
        <taxon>Sedentaria</taxon>
        <taxon>Scolecida</taxon>
        <taxon>Capitellidae</taxon>
        <taxon>Capitella</taxon>
    </lineage>
</organism>
<dbReference type="OMA" id="IDGIQRP"/>
<proteinExistence type="predicted"/>
<dbReference type="GO" id="GO:0060271">
    <property type="term" value="P:cilium assembly"/>
    <property type="evidence" value="ECO:0007669"/>
    <property type="project" value="InterPro"/>
</dbReference>
<evidence type="ECO:0000313" key="8">
    <source>
        <dbReference type="Proteomes" id="UP000014760"/>
    </source>
</evidence>
<evidence type="ECO:0000259" key="5">
    <source>
        <dbReference type="PROSITE" id="PS50056"/>
    </source>
</evidence>
<dbReference type="InterPro" id="IPR029021">
    <property type="entry name" value="Prot-tyrosine_phosphatase-like"/>
</dbReference>
<accession>R7VFV8</accession>
<sequence length="564" mass="63204">MQKQGSSLSFQKEQLNWEEEDAQAIAGIKPSAKYGPVSEALRHAIPEKQTCKSFCGGRKCKYCNVNQVGKWNEKQCEIKGIFSNWVTDNILAMARPVTVNIEEFNIIDQFKENGIKSIINLQLSGEHSTCGNGNEEGGFSYKPQQFMDEGIFFYNFGWEDYGVGTLGSILDVVKVMQFSVSEGKTAVHCHAGLGRTGVTIACYLVFTNAMDPYDAIHYVRSKRRGAIQTQSQIECIHQFSTYLRPLRQVFHIESEEGSHDFTLSQFLTRQKHMLHGYEARNLKFIPKIICVCCERLLQLAGRSAGYTAAKDSNCPVLRSTSSSSLVRSSTLHSINSNLSENNFSTKRSVSLESFSAITPKSSRKLTKDVEKLSVSSSESKDASSKVEVVAMAMAETEYSSQVLQAVHQYMTQLNCDTHAFDVLAEEKDPTVLAALIWEWLDHLKEPMLNSQDLPNVLEYASEPLGGLELLEKGARFTILYLSEVVALLEPLPESIELELVQRLLSTLSHQNMVVEFDPLTSPDLEDISRTKNSTGFMRENVANRLIYFFSHLVHINCGIIHKAN</sequence>
<dbReference type="EnsemblMetazoa" id="CapteT229133">
    <property type="protein sequence ID" value="CapteP229133"/>
    <property type="gene ID" value="CapteG229133"/>
</dbReference>
<evidence type="ECO:0000256" key="2">
    <source>
        <dbReference type="ARBA" id="ARBA00022912"/>
    </source>
</evidence>
<dbReference type="CDD" id="cd14506">
    <property type="entry name" value="PTP_PTPDC1"/>
    <property type="match status" value="1"/>
</dbReference>
<dbReference type="EMBL" id="KB292365">
    <property type="protein sequence ID" value="ELU17718.1"/>
    <property type="molecule type" value="Genomic_DNA"/>
</dbReference>
<dbReference type="InterPro" id="IPR000340">
    <property type="entry name" value="Dual-sp_phosphatase_cat-dom"/>
</dbReference>
<evidence type="ECO:0000259" key="3">
    <source>
        <dbReference type="PROSITE" id="PS50054"/>
    </source>
</evidence>
<evidence type="ECO:0000259" key="4">
    <source>
        <dbReference type="PROSITE" id="PS50055"/>
    </source>
</evidence>
<dbReference type="InterPro" id="IPR020422">
    <property type="entry name" value="TYR_PHOSPHATASE_DUAL_dom"/>
</dbReference>
<dbReference type="InterPro" id="IPR003595">
    <property type="entry name" value="Tyr_Pase_cat"/>
</dbReference>
<evidence type="ECO:0008006" key="9">
    <source>
        <dbReference type="Google" id="ProtNLM"/>
    </source>
</evidence>
<dbReference type="OrthoDB" id="542013at2759"/>
<keyword evidence="8" id="KW-1185">Reference proteome</keyword>
<dbReference type="SMART" id="SM00404">
    <property type="entry name" value="PTPc_motif"/>
    <property type="match status" value="1"/>
</dbReference>
<feature type="domain" description="Tyrosine-protein phosphatase" evidence="4">
    <location>
        <begin position="153"/>
        <end position="243"/>
    </location>
</feature>
<dbReference type="HOGENOM" id="CLU_019730_0_0_1"/>
<dbReference type="InterPro" id="IPR000387">
    <property type="entry name" value="Tyr_Pase_dom"/>
</dbReference>
<dbReference type="PROSITE" id="PS50056">
    <property type="entry name" value="TYR_PHOSPHATASE_2"/>
    <property type="match status" value="1"/>
</dbReference>
<evidence type="ECO:0000313" key="6">
    <source>
        <dbReference type="EMBL" id="ELU17718.1"/>
    </source>
</evidence>
<dbReference type="AlphaFoldDB" id="R7VFV8"/>
<dbReference type="InterPro" id="IPR049573">
    <property type="entry name" value="PTPDC1_PTP"/>
</dbReference>
<dbReference type="GO" id="GO:0004725">
    <property type="term" value="F:protein tyrosine phosphatase activity"/>
    <property type="evidence" value="ECO:0007669"/>
    <property type="project" value="InterPro"/>
</dbReference>
<dbReference type="Proteomes" id="UP000014760">
    <property type="component" value="Unassembled WGS sequence"/>
</dbReference>
<dbReference type="PANTHER" id="PTHR23339">
    <property type="entry name" value="TYROSINE SPECIFIC PROTEIN PHOSPHATASE AND DUAL SPECIFICITY PROTEIN PHOSPHATASE"/>
    <property type="match status" value="1"/>
</dbReference>
<reference evidence="7" key="3">
    <citation type="submission" date="2015-06" db="UniProtKB">
        <authorList>
            <consortium name="EnsemblMetazoa"/>
        </authorList>
    </citation>
    <scope>IDENTIFICATION</scope>
</reference>
<evidence type="ECO:0000256" key="1">
    <source>
        <dbReference type="ARBA" id="ARBA00022801"/>
    </source>
</evidence>
<dbReference type="InterPro" id="IPR050561">
    <property type="entry name" value="PTP"/>
</dbReference>
<dbReference type="SMART" id="SM00195">
    <property type="entry name" value="DSPc"/>
    <property type="match status" value="1"/>
</dbReference>